<evidence type="ECO:0000313" key="5">
    <source>
        <dbReference type="EMBL" id="MCD2518680.1"/>
    </source>
</evidence>
<dbReference type="PRINTS" id="PR00793">
    <property type="entry name" value="PROAMNOPTASE"/>
</dbReference>
<dbReference type="EMBL" id="JAJNOC010000008">
    <property type="protein sequence ID" value="MCD2518680.1"/>
    <property type="molecule type" value="Genomic_DNA"/>
</dbReference>
<dbReference type="InterPro" id="IPR002410">
    <property type="entry name" value="Peptidase_S33"/>
</dbReference>
<evidence type="ECO:0000256" key="3">
    <source>
        <dbReference type="SAM" id="SignalP"/>
    </source>
</evidence>
<dbReference type="InterPro" id="IPR029058">
    <property type="entry name" value="AB_hydrolase_fold"/>
</dbReference>
<keyword evidence="6" id="KW-1185">Reference proteome</keyword>
<organism evidence="5 6">
    <name type="scientific">Massilia phyllostachyos</name>
    <dbReference type="NCBI Taxonomy" id="2898585"/>
    <lineage>
        <taxon>Bacteria</taxon>
        <taxon>Pseudomonadati</taxon>
        <taxon>Pseudomonadota</taxon>
        <taxon>Betaproteobacteria</taxon>
        <taxon>Burkholderiales</taxon>
        <taxon>Oxalobacteraceae</taxon>
        <taxon>Telluria group</taxon>
        <taxon>Massilia</taxon>
    </lineage>
</organism>
<evidence type="ECO:0000256" key="1">
    <source>
        <dbReference type="ARBA" id="ARBA00010088"/>
    </source>
</evidence>
<sequence>MRPHLLRAALVLCFACTPAFAQSPAAAPAAPAAAQRASGFTTSDGVALAYTVSGQGLPCLFVHGGPGSGSEAVEALSGDLLGKHFRMIYLDQRGSGRSASDQKKDYSLDRVVQDLEELRASLKIDKWVLMPHSFGGIIATAYARKYPQRVSGMVLMNSILSLPASMESTASYGYTLLPANGRPPLDPAAPLPQRFGMVMALLGQTKQTGKLMYGDPASEARVDATRRGLAANRDFAAALFSSGAIAAYLEDLAPATAALGMPVLVVGGKEDYVVGPEHYKTFRFPKQQVLLVPGRHFSMIEQPAEVDKALAGFAASLPRP</sequence>
<protein>
    <submittedName>
        <fullName evidence="5">Alpha/beta hydrolase</fullName>
    </submittedName>
</protein>
<dbReference type="Proteomes" id="UP001179361">
    <property type="component" value="Unassembled WGS sequence"/>
</dbReference>
<dbReference type="PRINTS" id="PR00111">
    <property type="entry name" value="ABHYDROLASE"/>
</dbReference>
<evidence type="ECO:0000256" key="2">
    <source>
        <dbReference type="ARBA" id="ARBA00022801"/>
    </source>
</evidence>
<keyword evidence="2 5" id="KW-0378">Hydrolase</keyword>
<evidence type="ECO:0000313" key="6">
    <source>
        <dbReference type="Proteomes" id="UP001179361"/>
    </source>
</evidence>
<dbReference type="Gene3D" id="3.40.50.1820">
    <property type="entry name" value="alpha/beta hydrolase"/>
    <property type="match status" value="1"/>
</dbReference>
<accession>A0ABS8QAC8</accession>
<dbReference type="SUPFAM" id="SSF53474">
    <property type="entry name" value="alpha/beta-Hydrolases"/>
    <property type="match status" value="1"/>
</dbReference>
<comment type="similarity">
    <text evidence="1">Belongs to the peptidase S33 family.</text>
</comment>
<reference evidence="5" key="1">
    <citation type="submission" date="2021-11" db="EMBL/GenBank/DDBJ databases">
        <title>The complete genome of Massilia sp sp. G4R7.</title>
        <authorList>
            <person name="Liu L."/>
            <person name="Yue J."/>
            <person name="Yuan J."/>
            <person name="Yang F."/>
            <person name="Li L."/>
        </authorList>
    </citation>
    <scope>NUCLEOTIDE SEQUENCE</scope>
    <source>
        <strain evidence="5">G4R7</strain>
    </source>
</reference>
<feature type="signal peptide" evidence="3">
    <location>
        <begin position="1"/>
        <end position="21"/>
    </location>
</feature>
<evidence type="ECO:0000259" key="4">
    <source>
        <dbReference type="Pfam" id="PF00561"/>
    </source>
</evidence>
<dbReference type="InterPro" id="IPR000073">
    <property type="entry name" value="AB_hydrolase_1"/>
</dbReference>
<comment type="caution">
    <text evidence="5">The sequence shown here is derived from an EMBL/GenBank/DDBJ whole genome shotgun (WGS) entry which is preliminary data.</text>
</comment>
<dbReference type="RefSeq" id="WP_231059961.1">
    <property type="nucleotide sequence ID" value="NZ_JAJNOC010000008.1"/>
</dbReference>
<feature type="domain" description="AB hydrolase-1" evidence="4">
    <location>
        <begin position="60"/>
        <end position="303"/>
    </location>
</feature>
<gene>
    <name evidence="5" type="ORF">LQ564_20490</name>
</gene>
<keyword evidence="3" id="KW-0732">Signal</keyword>
<feature type="chain" id="PRO_5046587805" evidence="3">
    <location>
        <begin position="22"/>
        <end position="320"/>
    </location>
</feature>
<dbReference type="Pfam" id="PF00561">
    <property type="entry name" value="Abhydrolase_1"/>
    <property type="match status" value="1"/>
</dbReference>
<dbReference type="InterPro" id="IPR050266">
    <property type="entry name" value="AB_hydrolase_sf"/>
</dbReference>
<dbReference type="PANTHER" id="PTHR43798">
    <property type="entry name" value="MONOACYLGLYCEROL LIPASE"/>
    <property type="match status" value="1"/>
</dbReference>
<name>A0ABS8QAC8_9BURK</name>
<proteinExistence type="inferred from homology"/>
<dbReference type="GO" id="GO:0016787">
    <property type="term" value="F:hydrolase activity"/>
    <property type="evidence" value="ECO:0007669"/>
    <property type="project" value="UniProtKB-KW"/>
</dbReference>